<sequence>MGSMGQAMTKNLVKNGNLTRPIILWNRTESKARSHSINIGHSTVASSIQDAVTKSDIIWSCFSGQKAVLECFDVVLKSNIDLEGKLFLECSTITPEATNELAERLIDAGAEFVAMPVFGEPSMANATILTCLPAGTVSSVYRILPYLNGVIGKSVINLSDTPSGTASHLKLIGNVIIVQMIESVSEAHVLAEKSHLKAEYLYQVIESVFPGLFAIYSKRIMGGGYYKEEGVAECVLNLAEKTGTKLKSYEVGKDYLDMVEWAIGEKGDIAGISGAVRLESGLGFEN</sequence>
<proteinExistence type="inferred from homology"/>
<feature type="domain" description="6-phosphogluconate dehydrogenase NADP-binding" evidence="2">
    <location>
        <begin position="1"/>
        <end position="149"/>
    </location>
</feature>
<dbReference type="InterPro" id="IPR008927">
    <property type="entry name" value="6-PGluconate_DH-like_C_sf"/>
</dbReference>
<evidence type="ECO:0000259" key="2">
    <source>
        <dbReference type="Pfam" id="PF03446"/>
    </source>
</evidence>
<organism evidence="3 4">
    <name type="scientific">Botrytis tulipae</name>
    <dbReference type="NCBI Taxonomy" id="87230"/>
    <lineage>
        <taxon>Eukaryota</taxon>
        <taxon>Fungi</taxon>
        <taxon>Dikarya</taxon>
        <taxon>Ascomycota</taxon>
        <taxon>Pezizomycotina</taxon>
        <taxon>Leotiomycetes</taxon>
        <taxon>Helotiales</taxon>
        <taxon>Sclerotiniaceae</taxon>
        <taxon>Botrytis</taxon>
    </lineage>
</organism>
<keyword evidence="4" id="KW-1185">Reference proteome</keyword>
<dbReference type="InterPro" id="IPR051265">
    <property type="entry name" value="HIBADH-related_NP60_sf"/>
</dbReference>
<evidence type="ECO:0000313" key="4">
    <source>
        <dbReference type="Proteomes" id="UP000297777"/>
    </source>
</evidence>
<dbReference type="Proteomes" id="UP000297777">
    <property type="component" value="Unassembled WGS sequence"/>
</dbReference>
<gene>
    <name evidence="3" type="ORF">BTUL_0132g00270</name>
</gene>
<dbReference type="PANTHER" id="PTHR43580">
    <property type="entry name" value="OXIDOREDUCTASE GLYR1-RELATED"/>
    <property type="match status" value="1"/>
</dbReference>
<dbReference type="PANTHER" id="PTHR43580:SF3">
    <property type="entry name" value="6-PHOSPHOGLUCONATE DEHYDROGENASE FAMILY PROTEIN (AFU_ORTHOLOGUE AFUA_2G11600)"/>
    <property type="match status" value="1"/>
</dbReference>
<dbReference type="Gene3D" id="3.40.50.720">
    <property type="entry name" value="NAD(P)-binding Rossmann-like Domain"/>
    <property type="match status" value="1"/>
</dbReference>
<dbReference type="AlphaFoldDB" id="A0A4Z1EJH8"/>
<dbReference type="GO" id="GO:0050661">
    <property type="term" value="F:NADP binding"/>
    <property type="evidence" value="ECO:0007669"/>
    <property type="project" value="InterPro"/>
</dbReference>
<name>A0A4Z1EJH8_9HELO</name>
<dbReference type="OrthoDB" id="435038at2759"/>
<dbReference type="InterPro" id="IPR006115">
    <property type="entry name" value="6PGDH_NADP-bd"/>
</dbReference>
<dbReference type="InterPro" id="IPR036291">
    <property type="entry name" value="NAD(P)-bd_dom_sf"/>
</dbReference>
<protein>
    <recommendedName>
        <fullName evidence="2">6-phosphogluconate dehydrogenase NADP-binding domain-containing protein</fullName>
    </recommendedName>
</protein>
<evidence type="ECO:0000313" key="3">
    <source>
        <dbReference type="EMBL" id="TGO10553.1"/>
    </source>
</evidence>
<comment type="similarity">
    <text evidence="1">Belongs to the HIBADH-related family. NP60 subfamily.</text>
</comment>
<reference evidence="3 4" key="1">
    <citation type="submission" date="2017-12" db="EMBL/GenBank/DDBJ databases">
        <title>Comparative genomics of Botrytis spp.</title>
        <authorList>
            <person name="Valero-Jimenez C.A."/>
            <person name="Tapia P."/>
            <person name="Veloso J."/>
            <person name="Silva-Moreno E."/>
            <person name="Staats M."/>
            <person name="Valdes J.H."/>
            <person name="Van Kan J.A.L."/>
        </authorList>
    </citation>
    <scope>NUCLEOTIDE SEQUENCE [LARGE SCALE GENOMIC DNA]</scope>
    <source>
        <strain evidence="3 4">Bt9001</strain>
    </source>
</reference>
<dbReference type="Gene3D" id="1.10.1040.10">
    <property type="entry name" value="N-(1-d-carboxylethyl)-l-norvaline Dehydrogenase, domain 2"/>
    <property type="match status" value="1"/>
</dbReference>
<accession>A0A4Z1EJH8</accession>
<dbReference type="SUPFAM" id="SSF51735">
    <property type="entry name" value="NAD(P)-binding Rossmann-fold domains"/>
    <property type="match status" value="1"/>
</dbReference>
<dbReference type="SUPFAM" id="SSF48179">
    <property type="entry name" value="6-phosphogluconate dehydrogenase C-terminal domain-like"/>
    <property type="match status" value="1"/>
</dbReference>
<dbReference type="InterPro" id="IPR013328">
    <property type="entry name" value="6PGD_dom2"/>
</dbReference>
<comment type="caution">
    <text evidence="3">The sequence shown here is derived from an EMBL/GenBank/DDBJ whole genome shotgun (WGS) entry which is preliminary data.</text>
</comment>
<dbReference type="Pfam" id="PF03446">
    <property type="entry name" value="NAD_binding_2"/>
    <property type="match status" value="1"/>
</dbReference>
<dbReference type="EMBL" id="PQXH01000132">
    <property type="protein sequence ID" value="TGO10553.1"/>
    <property type="molecule type" value="Genomic_DNA"/>
</dbReference>
<evidence type="ECO:0000256" key="1">
    <source>
        <dbReference type="ARBA" id="ARBA00007598"/>
    </source>
</evidence>